<dbReference type="SUPFAM" id="SSF49899">
    <property type="entry name" value="Concanavalin A-like lectins/glucanases"/>
    <property type="match status" value="1"/>
</dbReference>
<dbReference type="Pfam" id="PF00400">
    <property type="entry name" value="WD40"/>
    <property type="match status" value="1"/>
</dbReference>
<dbReference type="InterPro" id="IPR015943">
    <property type="entry name" value="WD40/YVTN_repeat-like_dom_sf"/>
</dbReference>
<evidence type="ECO:0000313" key="5">
    <source>
        <dbReference type="EMBL" id="KAG3228973.1"/>
    </source>
</evidence>
<keyword evidence="1 3" id="KW-0853">WD repeat</keyword>
<dbReference type="EMBL" id="RCMV01000007">
    <property type="protein sequence ID" value="KAG3228973.1"/>
    <property type="molecule type" value="Genomic_DNA"/>
</dbReference>
<reference evidence="5" key="1">
    <citation type="submission" date="2018-05" db="EMBL/GenBank/DDBJ databases">
        <title>Effector identification in a new, highly contiguous assembly of the strawberry crown rot pathogen Phytophthora cactorum.</title>
        <authorList>
            <person name="Armitage A.D."/>
            <person name="Nellist C.F."/>
            <person name="Bates H."/>
            <person name="Vickerstaff R.J."/>
            <person name="Harrison R.J."/>
        </authorList>
    </citation>
    <scope>NUCLEOTIDE SEQUENCE</scope>
    <source>
        <strain evidence="5">P421</strain>
    </source>
</reference>
<feature type="region of interest" description="Disordered" evidence="4">
    <location>
        <begin position="2694"/>
        <end position="2728"/>
    </location>
</feature>
<dbReference type="PROSITE" id="PS50082">
    <property type="entry name" value="WD_REPEATS_2"/>
    <property type="match status" value="1"/>
</dbReference>
<dbReference type="SUPFAM" id="SSF50978">
    <property type="entry name" value="WD40 repeat-like"/>
    <property type="match status" value="2"/>
</dbReference>
<dbReference type="Gene3D" id="2.60.120.200">
    <property type="match status" value="1"/>
</dbReference>
<dbReference type="Gene3D" id="2.130.10.10">
    <property type="entry name" value="YVTN repeat-like/Quinoprotein amine dehydrogenase"/>
    <property type="match status" value="2"/>
</dbReference>
<dbReference type="VEuPathDB" id="FungiDB:PC110_g1721"/>
<accession>A0A8T1IXT8</accession>
<name>A0A8T1IXT8_9STRA</name>
<organism evidence="5 6">
    <name type="scientific">Phytophthora cactorum</name>
    <dbReference type="NCBI Taxonomy" id="29920"/>
    <lineage>
        <taxon>Eukaryota</taxon>
        <taxon>Sar</taxon>
        <taxon>Stramenopiles</taxon>
        <taxon>Oomycota</taxon>
        <taxon>Peronosporomycetes</taxon>
        <taxon>Peronosporales</taxon>
        <taxon>Peronosporaceae</taxon>
        <taxon>Phytophthora</taxon>
    </lineage>
</organism>
<gene>
    <name evidence="5" type="ORF">PC129_g544</name>
</gene>
<dbReference type="InterPro" id="IPR001680">
    <property type="entry name" value="WD40_rpt"/>
</dbReference>
<dbReference type="Proteomes" id="UP000760860">
    <property type="component" value="Unassembled WGS sequence"/>
</dbReference>
<evidence type="ECO:0000256" key="3">
    <source>
        <dbReference type="PROSITE-ProRule" id="PRU00221"/>
    </source>
</evidence>
<dbReference type="SMART" id="SM00320">
    <property type="entry name" value="WD40"/>
    <property type="match status" value="3"/>
</dbReference>
<dbReference type="InterPro" id="IPR050505">
    <property type="entry name" value="WDR55/POC1"/>
</dbReference>
<evidence type="ECO:0000313" key="6">
    <source>
        <dbReference type="Proteomes" id="UP000760860"/>
    </source>
</evidence>
<sequence>MVWCTELILKRRQFRIPRSMPLPSDSRVETRRVNLPRGSVDDLQRGIGCVELLAHLSPPGVSDKKPCAFVDVAFHPLKPWVAAIEQKGCGIVWDYETGDVVTEFDMGESQVLDDDEAHETSEDAADGAESAGVYNPTAAAKGLLSRATASPSARSVQGAAAAAKGLLSPTGPSLIKPRRRPSLQMLFYDHEAIACTTQLPASRTCFDEWLIIVSRSHIVICDLDQNGAVHHLDPEDLHRGLPSSVAILPSGLLAIGCQDGKIRIWSPWQSKTVGTLDSGSQRDVQQLILLTTPPILMKRSGSGSLPGAETRLSTQLHHLACATLDGHVVTWRVSLNASTASCDCVKTSEVELRDVFRQFDTVNGVHELKFHPQQDVMTAACRDGTIFFFDVAPLLDSNKPATLTGLLPNSKLQSIVVLPGAQKGCFTALSMSALNSTLVVSEIGVKGRYSGKDNVPTIFTEFTSCNTQESRDLRVFVIPMPAKRLKMASLTSSVRNPGELCCLTSYGLLVLKTSFLAAPTPIFIPRGSSNTPAIGFPSSMAVRVRVLGEDPQDKPQVHVVQNGAEAQTPATIERSRVPLLQYSPWQNGFLAAILPIGGHLEILQLGLKPVPPNAVDLETIFVAHAFGFAWHPSQPLFAVLAPNKELSGKITRSNTASAIVPNKRSRFFFGGSRASAANATDEPDARQQRAAARSLTLTIYKISGDDAEIEFVETSFASGEDNVLHVFSGPLLGIVKYVADVNVPDPAPLVAGGAIVKRARDSPASLSRVQRAQSFMLGLSAMSSPKMTDLRLTMMSPSQSPSASPTAASFESIDSASDLTKTFLEFYEWSPVTGVAEGETGLRKLAGGFAVDCPLSLEWDTATHSLCALVYPTSIKIYRFSSSTNDQSKQFEGDSTSTMTLLHEIPTPSPALSLHWVHHTLFFTTEDEVKCSLISRTRCFTLALASRWVLNEASCATQVSDDDLNQFPRPQIFPAGATTILGVLDQKLVLGGPLQAVHILDLSNRVLQCAVLVTAESVERAAELAQPLCPDATEWLGAVFEAFDHASEALRFLPGLSLSLKVNMCIKHALLEPLAKLLGDLIDHERDSPNLTGPSLFQRACIALYRGKMEAPLTQLGTALLSRKRHNDAIFVASLLRNDEQLVQAYASAEEWGAAFHAAKAKTSATMPTPAAILNKWNASVAKPTAAWRTVLERQGIRPPTMVKLQAAGLPQKEPLVVVDEPTTSSSNGDHFVERVVFHPSRKSIVCVKGDTLEELDVSTGALLCHITFDLLASSNVDFILPAGPHFVVGLLQSRLLIVWDLDESVLLATSDADKVHGTRRVTALATSLCADRWLFFNAEGSNNVRVTRVDSPRPAREILRKSALRGGSVVSLAYSTEHHLLSSGCNDGTIQVWSISSNEVDAGVPKKGQETTGFATPLFAVQLAQSPVVEICIGMCTGCGTNGSSSNMFLAAAYQNRRADVIAMNGQAHTCVASTMLAPPQTSDFSRLGGALTLAIHAQLPVLLMHWRSHRSDLGVDVIAAWELVNTGGSSVTSPRGGAGGNSSGGGAMTNWWPVANSSTLNMSMGRRQVLATDIVLWQNSLAVYASTIDRRSIFLIDIQPNQTSTNATEMEPKTVLALSTMTQLTLAQYHDYPTGIPTSQLQIAVKTSAKGTPVLKLQRFSQVSGGLTGSSDQLLDWKSERGVPLLPFQVLASRHQSAVCIKLCEKGEDAATNGKRPSSFSCVVLDLDVMVDTAMTDVIVNPDDDDGVIAASSLPAIELKYGSLQHEARDVCFSMNSSVDSGDASKSQSYLLLVLSKTGDAITFQTTRDPSNERVKLNQPVERVFATPHLLPATSPYQSAVVCKLLYLLEPGLQSERLVLSGDDLSVPVESSPSWMCEANERIVDVQWNSSTCPQIGPHDSQQRLLLAVTTTQRIVVLSPELRQLRAYDFKNDLMGVPESLLWVSQTLLYSTTGNQVRFVTPVADHLQNDTSRLLCSIADLDTRSGFTQSSIQLVSMCGDRLCYAVSNAVTLSSRLTLHSVALCEPLLLGFAVPNATLRRLFEREMVAFTLMNDDSDRPVCSISDAVLETAYHTFGWKDKVLKVLKALINSHEKSSSAVAADGGAVVAASSNYSRTSLLSRTIMGSIFLDAHKWEDFLRVFLAHDPALEEYVIAIDSDGAAKLPSRMGPTARRFRQLAAVFESIGQPDWAMRCLDLSGDDEALLTMFRKFNTASASSEVIDTLQKTWIKLNPPLSAITKAAMTQQDSQHDPFSILCCETLTQPVRRGRLLNSVAPLDRLKLSVEKLPSQDDSNDPTRAGTLPWKRLAPEDASEWLGVSTKARIATTEPRALNYSLFATEASAISGSLLNVDAISTPAAFSPTPSASAEAASAKMTIGPFQDEEDAVVAYWRFEEGATASSEPSQDGIECLDTSKRENTLRLFGAVNLVESSAPVDRGEPGRIPEEFALRFPSSTSSLPSSGWGAQCPIRPGSTLDIATTFDEDPYRREFTFEVWVRNYKMCDQIQKIVGNSDEIPATLSSGARQVLVSRKRVESLDDGVKGEDVAGLASWELVIDEDDHLVLTFGNQQVRSTQKMEHSGNLGWRHVAFTMDVSSPQRVGLKLYLDARCVGESQTTPSNQTVSKPSKLLLGWRMQDYEMTEVRLWATARSADQLSDMRENYLGLAEAKRRMKIAIHQRNCTCEKCVSRRAQSAGAGAGGAPRLGLSLTTPLAPPSRQRRVVPQAKPT</sequence>
<feature type="region of interest" description="Disordered" evidence="4">
    <location>
        <begin position="112"/>
        <end position="131"/>
    </location>
</feature>
<protein>
    <submittedName>
        <fullName evidence="5">Uncharacterized protein</fullName>
    </submittedName>
</protein>
<dbReference type="PANTHER" id="PTHR44019:SF8">
    <property type="entry name" value="POC1 CENTRIOLAR PROTEIN HOMOLOG"/>
    <property type="match status" value="1"/>
</dbReference>
<evidence type="ECO:0000256" key="1">
    <source>
        <dbReference type="ARBA" id="ARBA00022574"/>
    </source>
</evidence>
<feature type="repeat" description="WD" evidence="3">
    <location>
        <begin position="1370"/>
        <end position="1404"/>
    </location>
</feature>
<evidence type="ECO:0000256" key="4">
    <source>
        <dbReference type="SAM" id="MobiDB-lite"/>
    </source>
</evidence>
<keyword evidence="2" id="KW-0677">Repeat</keyword>
<proteinExistence type="predicted"/>
<feature type="compositionally biased region" description="Acidic residues" evidence="4">
    <location>
        <begin position="112"/>
        <end position="126"/>
    </location>
</feature>
<comment type="caution">
    <text evidence="5">The sequence shown here is derived from an EMBL/GenBank/DDBJ whole genome shotgun (WGS) entry which is preliminary data.</text>
</comment>
<dbReference type="PANTHER" id="PTHR44019">
    <property type="entry name" value="WD REPEAT-CONTAINING PROTEIN 55"/>
    <property type="match status" value="1"/>
</dbReference>
<dbReference type="InterPro" id="IPR013320">
    <property type="entry name" value="ConA-like_dom_sf"/>
</dbReference>
<dbReference type="VEuPathDB" id="FungiDB:PC110_g1722"/>
<dbReference type="InterPro" id="IPR036322">
    <property type="entry name" value="WD40_repeat_dom_sf"/>
</dbReference>
<evidence type="ECO:0000256" key="2">
    <source>
        <dbReference type="ARBA" id="ARBA00022737"/>
    </source>
</evidence>